<dbReference type="SMART" id="SM00119">
    <property type="entry name" value="HECTc"/>
    <property type="match status" value="1"/>
</dbReference>
<dbReference type="PROSITE" id="PS50237">
    <property type="entry name" value="HECT"/>
    <property type="match status" value="1"/>
</dbReference>
<keyword evidence="7" id="KW-1185">Reference proteome</keyword>
<evidence type="ECO:0000256" key="1">
    <source>
        <dbReference type="ARBA" id="ARBA00022786"/>
    </source>
</evidence>
<dbReference type="Pfam" id="PF00622">
    <property type="entry name" value="SPRY"/>
    <property type="match status" value="1"/>
</dbReference>
<evidence type="ECO:0000313" key="7">
    <source>
        <dbReference type="Proteomes" id="UP001165065"/>
    </source>
</evidence>
<organism evidence="6 7">
    <name type="scientific">Triparma columacea</name>
    <dbReference type="NCBI Taxonomy" id="722753"/>
    <lineage>
        <taxon>Eukaryota</taxon>
        <taxon>Sar</taxon>
        <taxon>Stramenopiles</taxon>
        <taxon>Ochrophyta</taxon>
        <taxon>Bolidophyceae</taxon>
        <taxon>Parmales</taxon>
        <taxon>Triparmaceae</taxon>
        <taxon>Triparma</taxon>
    </lineage>
</organism>
<dbReference type="OrthoDB" id="239701at2759"/>
<evidence type="ECO:0008006" key="8">
    <source>
        <dbReference type="Google" id="ProtNLM"/>
    </source>
</evidence>
<comment type="caution">
    <text evidence="6">The sequence shown here is derived from an EMBL/GenBank/DDBJ whole genome shotgun (WGS) entry which is preliminary data.</text>
</comment>
<dbReference type="InterPro" id="IPR001870">
    <property type="entry name" value="B30.2/SPRY"/>
</dbReference>
<dbReference type="SUPFAM" id="SSF49899">
    <property type="entry name" value="Concanavalin A-like lectins/glucanases"/>
    <property type="match status" value="1"/>
</dbReference>
<accession>A0A9W7FZG1</accession>
<evidence type="ECO:0000256" key="3">
    <source>
        <dbReference type="SAM" id="MobiDB-lite"/>
    </source>
</evidence>
<evidence type="ECO:0000256" key="2">
    <source>
        <dbReference type="PROSITE-ProRule" id="PRU00104"/>
    </source>
</evidence>
<dbReference type="Proteomes" id="UP001165065">
    <property type="component" value="Unassembled WGS sequence"/>
</dbReference>
<feature type="domain" description="B30.2/SPRY" evidence="4">
    <location>
        <begin position="1"/>
        <end position="128"/>
    </location>
</feature>
<evidence type="ECO:0000313" key="6">
    <source>
        <dbReference type="EMBL" id="GMI24559.1"/>
    </source>
</evidence>
<dbReference type="Gene3D" id="3.30.2160.10">
    <property type="entry name" value="Hect, E3 ligase catalytic domain"/>
    <property type="match status" value="1"/>
</dbReference>
<sequence length="1198" mass="133409">MNVPKGKYLYYEVKIVQPGLAQIGWVNGNFSPSPGSGRGVGDDGDSWGYDGSRVYKWHRTGTRFGERWKKDDVIGVAIGRGKVGAGNGNVGEKDFWMWTTGVDTEGVKVGVTVNKTAAVEINLGPKFANGDVCREGGMYVPVCEYVDEGRKGGFKASIVKRGKGIDGVKVGNIEVGGGKFQAWDVGVLGARIVPEFMDEKGRRVGGVGGEGGIFRLMEEGEGGRVRGTDERGGGRKEKEKERGRRVRETYKEFTKVGKDEAKPIGFRKVWGDPEIVMWEPEPPANHVSTGIVVEGGYKEPDVEKVRCPRIEDVEEAEEIARGRMGEGQLVWYDGGGVKYVAYGEKATGYKRKGASNGEGWKTETGAVKNVGGNKGWGEVLIRATEGLQSKEVERKILERLVSGMEGVEEARLLKDRIRKGADFRIGDETRNKILEEIQAIREVGRGAFLNKKLTSIVDILVAAGYREKEKVKGQPNIDERWVIEEPKIGEILTDVQDAVTPNPSTTTWDVTSQRWMALAYLEAVAFSSLLVRTKGDTRTSGEVTVKNAIGVKVVFYPKMDLGPNGVVIVKGMRKKLTPPRKNGDDKSTSGNNKHEQVIVKVTGKTDLSHSIKFTGTTVSWRYEAGKSSTDTTPHSPSFSFALTALNTSPASKISKISELKRKHGDDVNKWPLTDSSYEENHEDDTKKKKGEQQEWGEEQDERIIQVVNSSQDKGDLDFKQKSTWDYHISLKDVTVGSLSFLTPSQSLLFRYRLSILLSFNRSLSLILPFLDLTDRDPLSLSGLLRVKGKLIGRKWKEEKLREGLEDTKGEGGNGITVILDNFLASKTEGKKQSLEESKCIFVQAYESLSPRPSHILRSVWDGDRVFQVSFRGESGSDAGGVFREGMQRIVEDLFNGEIDLFIPCPNAKHDINLNRHLFLPNPKYSKDKTALDMMEFIGKMMGVSLRTKLALPFLFSSYIWKMLVRLPLDLNDLSSVDSLLSKWLKEIEDADEDTFEWKYGTESEEPLKWGVTGADGGELEVGGREMHERVKFEERHVYTTAVVEARAGELKNSLAAMTRGLHLVVPVRSLMLFTWEEAETLVCGVPTFDIEDWKKHTHYSGYSCDDEIIQCFWRVIESMTDTEKGNLVRFVWGRSRLPAVGQPWTTNFHISKRGSIDALPQAHTCFNSLELPPYPTESAMRDKLLVAVTYGVVGILNT</sequence>
<dbReference type="Gene3D" id="3.30.2410.10">
    <property type="entry name" value="Hect, E3 ligase catalytic domain"/>
    <property type="match status" value="1"/>
</dbReference>
<proteinExistence type="predicted"/>
<feature type="region of interest" description="Disordered" evidence="3">
    <location>
        <begin position="667"/>
        <end position="700"/>
    </location>
</feature>
<evidence type="ECO:0000259" key="5">
    <source>
        <dbReference type="PROSITE" id="PS50237"/>
    </source>
</evidence>
<feature type="compositionally biased region" description="Basic and acidic residues" evidence="3">
    <location>
        <begin position="581"/>
        <end position="594"/>
    </location>
</feature>
<gene>
    <name evidence="6" type="ORF">TrCOL_g6083</name>
</gene>
<dbReference type="InterPro" id="IPR000569">
    <property type="entry name" value="HECT_dom"/>
</dbReference>
<dbReference type="InterPro" id="IPR043136">
    <property type="entry name" value="B30.2/SPRY_sf"/>
</dbReference>
<dbReference type="SUPFAM" id="SSF56204">
    <property type="entry name" value="Hect, E3 ligase catalytic domain"/>
    <property type="match status" value="1"/>
</dbReference>
<name>A0A9W7FZG1_9STRA</name>
<feature type="active site" description="Glycyl thioester intermediate" evidence="2">
    <location>
        <position position="1165"/>
    </location>
</feature>
<dbReference type="PANTHER" id="PTHR46654">
    <property type="entry name" value="E3 UBIQUITIN-PROTEIN LIGASE HECTD3"/>
    <property type="match status" value="1"/>
</dbReference>
<dbReference type="Gene3D" id="3.90.1750.10">
    <property type="entry name" value="Hect, E3 ligase catalytic domains"/>
    <property type="match status" value="1"/>
</dbReference>
<feature type="region of interest" description="Disordered" evidence="3">
    <location>
        <begin position="574"/>
        <end position="594"/>
    </location>
</feature>
<dbReference type="InterPro" id="IPR013320">
    <property type="entry name" value="ConA-like_dom_sf"/>
</dbReference>
<keyword evidence="1 2" id="KW-0833">Ubl conjugation pathway</keyword>
<reference evidence="7" key="1">
    <citation type="journal article" date="2023" name="Commun. Biol.">
        <title>Genome analysis of Parmales, the sister group of diatoms, reveals the evolutionary specialization of diatoms from phago-mixotrophs to photoautotrophs.</title>
        <authorList>
            <person name="Ban H."/>
            <person name="Sato S."/>
            <person name="Yoshikawa S."/>
            <person name="Yamada K."/>
            <person name="Nakamura Y."/>
            <person name="Ichinomiya M."/>
            <person name="Sato N."/>
            <person name="Blanc-Mathieu R."/>
            <person name="Endo H."/>
            <person name="Kuwata A."/>
            <person name="Ogata H."/>
        </authorList>
    </citation>
    <scope>NUCLEOTIDE SEQUENCE [LARGE SCALE GENOMIC DNA]</scope>
</reference>
<dbReference type="AlphaFoldDB" id="A0A9W7FZG1"/>
<dbReference type="PANTHER" id="PTHR46654:SF1">
    <property type="entry name" value="E3 UBIQUITIN-PROTEIN LIGASE HECTD3"/>
    <property type="match status" value="1"/>
</dbReference>
<dbReference type="Pfam" id="PF00632">
    <property type="entry name" value="HECT"/>
    <property type="match status" value="1"/>
</dbReference>
<protein>
    <recommendedName>
        <fullName evidence="8">HECT domain-containing protein</fullName>
    </recommendedName>
</protein>
<feature type="region of interest" description="Disordered" evidence="3">
    <location>
        <begin position="223"/>
        <end position="243"/>
    </location>
</feature>
<feature type="domain" description="HECT" evidence="5">
    <location>
        <begin position="852"/>
        <end position="1188"/>
    </location>
</feature>
<dbReference type="PROSITE" id="PS50188">
    <property type="entry name" value="B302_SPRY"/>
    <property type="match status" value="1"/>
</dbReference>
<dbReference type="Gene3D" id="2.60.120.920">
    <property type="match status" value="1"/>
</dbReference>
<dbReference type="EMBL" id="BRYA01000586">
    <property type="protein sequence ID" value="GMI24559.1"/>
    <property type="molecule type" value="Genomic_DNA"/>
</dbReference>
<dbReference type="InterPro" id="IPR003877">
    <property type="entry name" value="SPRY_dom"/>
</dbReference>
<dbReference type="GO" id="GO:0004842">
    <property type="term" value="F:ubiquitin-protein transferase activity"/>
    <property type="evidence" value="ECO:0007669"/>
    <property type="project" value="InterPro"/>
</dbReference>
<evidence type="ECO:0000259" key="4">
    <source>
        <dbReference type="PROSITE" id="PS50188"/>
    </source>
</evidence>
<dbReference type="InterPro" id="IPR042469">
    <property type="entry name" value="HECTD3"/>
</dbReference>
<dbReference type="CDD" id="cd11709">
    <property type="entry name" value="SPRY"/>
    <property type="match status" value="1"/>
</dbReference>
<feature type="compositionally biased region" description="Basic and acidic residues" evidence="3">
    <location>
        <begin position="683"/>
        <end position="692"/>
    </location>
</feature>
<dbReference type="InterPro" id="IPR035983">
    <property type="entry name" value="Hect_E3_ubiquitin_ligase"/>
</dbReference>